<accession>A0A848FHP2</accession>
<dbReference type="PANTHER" id="PTHR36837:SF5">
    <property type="entry name" value="POLY-3-HYDROXYBUTYRATE SYNTHASE"/>
    <property type="match status" value="1"/>
</dbReference>
<evidence type="ECO:0000259" key="5">
    <source>
        <dbReference type="Pfam" id="PF07167"/>
    </source>
</evidence>
<dbReference type="Proteomes" id="UP000574067">
    <property type="component" value="Unassembled WGS sequence"/>
</dbReference>
<comment type="subcellular location">
    <subcellularLocation>
        <location evidence="1">Cytoplasm</location>
    </subcellularLocation>
</comment>
<dbReference type="InterPro" id="IPR010941">
    <property type="entry name" value="PhaC_N"/>
</dbReference>
<protein>
    <submittedName>
        <fullName evidence="6">Class I poly(R)-hydroxyalkanoic acid synthase</fullName>
    </submittedName>
</protein>
<dbReference type="NCBIfam" id="TIGR01838">
    <property type="entry name" value="PHA_synth_I"/>
    <property type="match status" value="1"/>
</dbReference>
<name>A0A848FHP2_9BURK</name>
<dbReference type="InterPro" id="IPR010963">
    <property type="entry name" value="PHA_synth_I"/>
</dbReference>
<evidence type="ECO:0000313" key="6">
    <source>
        <dbReference type="EMBL" id="NML18834.1"/>
    </source>
</evidence>
<dbReference type="SUPFAM" id="SSF53474">
    <property type="entry name" value="alpha/beta-Hydrolases"/>
    <property type="match status" value="1"/>
</dbReference>
<dbReference type="AlphaFoldDB" id="A0A848FHP2"/>
<keyword evidence="3" id="KW-0808">Transferase</keyword>
<organism evidence="6 7">
    <name type="scientific">Azohydromonas caseinilytica</name>
    <dbReference type="NCBI Taxonomy" id="2728836"/>
    <lineage>
        <taxon>Bacteria</taxon>
        <taxon>Pseudomonadati</taxon>
        <taxon>Pseudomonadota</taxon>
        <taxon>Betaproteobacteria</taxon>
        <taxon>Burkholderiales</taxon>
        <taxon>Sphaerotilaceae</taxon>
        <taxon>Azohydromonas</taxon>
    </lineage>
</organism>
<evidence type="ECO:0000256" key="4">
    <source>
        <dbReference type="ARBA" id="ARBA00023315"/>
    </source>
</evidence>
<dbReference type="GO" id="GO:0042619">
    <property type="term" value="P:poly-hydroxybutyrate biosynthetic process"/>
    <property type="evidence" value="ECO:0007669"/>
    <property type="project" value="InterPro"/>
</dbReference>
<reference evidence="6 7" key="1">
    <citation type="submission" date="2020-04" db="EMBL/GenBank/DDBJ databases">
        <title>Azohydromonas sp. isolated from soil.</title>
        <authorList>
            <person name="Dahal R.H."/>
        </authorList>
    </citation>
    <scope>NUCLEOTIDE SEQUENCE [LARGE SCALE GENOMIC DNA]</scope>
    <source>
        <strain evidence="6 7">G-1-1-14</strain>
    </source>
</reference>
<evidence type="ECO:0000256" key="1">
    <source>
        <dbReference type="ARBA" id="ARBA00004496"/>
    </source>
</evidence>
<dbReference type="Pfam" id="PF07167">
    <property type="entry name" value="PhaC_N"/>
    <property type="match status" value="1"/>
</dbReference>
<dbReference type="InterPro" id="IPR029058">
    <property type="entry name" value="AB_hydrolase_fold"/>
</dbReference>
<evidence type="ECO:0000313" key="7">
    <source>
        <dbReference type="Proteomes" id="UP000574067"/>
    </source>
</evidence>
<evidence type="ECO:0000256" key="3">
    <source>
        <dbReference type="ARBA" id="ARBA00022679"/>
    </source>
</evidence>
<dbReference type="InterPro" id="IPR051321">
    <property type="entry name" value="PHA/PHB_synthase"/>
</dbReference>
<keyword evidence="7" id="KW-1185">Reference proteome</keyword>
<dbReference type="GO" id="GO:0005737">
    <property type="term" value="C:cytoplasm"/>
    <property type="evidence" value="ECO:0007669"/>
    <property type="project" value="UniProtKB-SubCell"/>
</dbReference>
<dbReference type="Gene3D" id="3.40.50.1820">
    <property type="entry name" value="alpha/beta hydrolase"/>
    <property type="match status" value="1"/>
</dbReference>
<keyword evidence="4" id="KW-0012">Acyltransferase</keyword>
<evidence type="ECO:0000256" key="2">
    <source>
        <dbReference type="ARBA" id="ARBA00022490"/>
    </source>
</evidence>
<dbReference type="GO" id="GO:0016746">
    <property type="term" value="F:acyltransferase activity"/>
    <property type="evidence" value="ECO:0007669"/>
    <property type="project" value="UniProtKB-KW"/>
</dbReference>
<dbReference type="RefSeq" id="WP_169163725.1">
    <property type="nucleotide sequence ID" value="NZ_JABBFW010000042.1"/>
</dbReference>
<proteinExistence type="predicted"/>
<feature type="domain" description="Poly-beta-hydroxybutyrate polymerase N-terminal" evidence="5">
    <location>
        <begin position="78"/>
        <end position="244"/>
    </location>
</feature>
<sequence length="583" mass="63625">MNQPSVPDSGQWFSNLLKSQQAVLGPFTADQAFAPWMQAATAFTSWQQETIKQMTSFWPMSMAAAIPGFPPAVNVAADRRFSAEAWTKNPGFDMLSKSYLVQTQSLQQALDAAPMDERTKAQWGFLLRQVVDALSPANCLLTNPEALKTAMDTGGRSLIEGARLFMEDFAKGRVSMTDEKAFEVGKNVALSPGSVVFENEVFQLIQYAPSTDEVKRTPLLIVPPCINKFYILDLQPENSLVAYAVSQGHTVFLVSWRNIDASLGHLTWDDYQQQGVMTALDVAREISGSERVNTLGFCIGGSLLACTLAVMAAKGQADKVASLTLLTTLLDFSDTGELGLMITPQSMALREASIGKGGVLHGRELAHMFAALRANDLIWPYVVNGYLQGKAPPPFDLLYWNADDSNLPGPMACFFMRQGYLENKIRVPGGTVQSGVPVDLRQITTPAFIYASREDHIVPWKTAYATTQLLGGPRTFVLGASGHIAGVINPPAKKKRSYWELAPADADAAAPSPAAEAQPALDPDPEHWFKQAQQYPGSWWTAWSEWLGQQGGDETVPARKTLGSKKYKPIEPAPGRYVKAKAT</sequence>
<dbReference type="EMBL" id="JABBFW010000042">
    <property type="protein sequence ID" value="NML18834.1"/>
    <property type="molecule type" value="Genomic_DNA"/>
</dbReference>
<comment type="caution">
    <text evidence="6">The sequence shown here is derived from an EMBL/GenBank/DDBJ whole genome shotgun (WGS) entry which is preliminary data.</text>
</comment>
<dbReference type="PANTHER" id="PTHR36837">
    <property type="entry name" value="POLY(3-HYDROXYALKANOATE) POLYMERASE SUBUNIT PHAC"/>
    <property type="match status" value="1"/>
</dbReference>
<keyword evidence="2" id="KW-0963">Cytoplasm</keyword>
<gene>
    <name evidence="6" type="primary">phaC</name>
    <name evidence="6" type="ORF">HHL10_28075</name>
</gene>